<feature type="domain" description="Phytocyanin" evidence="12">
    <location>
        <begin position="28"/>
        <end position="129"/>
    </location>
</feature>
<keyword evidence="7" id="KW-0325">Glycoprotein</keyword>
<dbReference type="FunFam" id="2.60.40.420:FF:000010">
    <property type="entry name" value="Early nodulin-like protein 1"/>
    <property type="match status" value="1"/>
</dbReference>
<dbReference type="Pfam" id="PF02298">
    <property type="entry name" value="Cu_bind_like"/>
    <property type="match status" value="1"/>
</dbReference>
<dbReference type="GO" id="GO:0098552">
    <property type="term" value="C:side of membrane"/>
    <property type="evidence" value="ECO:0007669"/>
    <property type="project" value="UniProtKB-KW"/>
</dbReference>
<evidence type="ECO:0000256" key="7">
    <source>
        <dbReference type="ARBA" id="ARBA00023180"/>
    </source>
</evidence>
<dbReference type="AlphaFoldDB" id="A0A8X8X115"/>
<name>A0A8X8X115_SALSN</name>
<evidence type="ECO:0000256" key="2">
    <source>
        <dbReference type="ARBA" id="ARBA00022475"/>
    </source>
</evidence>
<dbReference type="OrthoDB" id="2015640at2759"/>
<evidence type="ECO:0000313" key="13">
    <source>
        <dbReference type="EMBL" id="KAG6404886.1"/>
    </source>
</evidence>
<reference evidence="13" key="2">
    <citation type="submission" date="2020-08" db="EMBL/GenBank/DDBJ databases">
        <title>Plant Genome Project.</title>
        <authorList>
            <person name="Zhang R.-G."/>
        </authorList>
    </citation>
    <scope>NUCLEOTIDE SEQUENCE</scope>
    <source>
        <strain evidence="13">Huo1</strain>
        <tissue evidence="13">Leaf</tissue>
    </source>
</reference>
<dbReference type="CDD" id="cd11019">
    <property type="entry name" value="OsENODL1_like"/>
    <property type="match status" value="1"/>
</dbReference>
<dbReference type="InterPro" id="IPR041846">
    <property type="entry name" value="ENL_dom"/>
</dbReference>
<keyword evidence="5" id="KW-0472">Membrane</keyword>
<dbReference type="GO" id="GO:0005886">
    <property type="term" value="C:plasma membrane"/>
    <property type="evidence" value="ECO:0007669"/>
    <property type="project" value="UniProtKB-SubCell"/>
</dbReference>
<dbReference type="PROSITE" id="PS51485">
    <property type="entry name" value="PHYTOCYANIN"/>
    <property type="match status" value="1"/>
</dbReference>
<protein>
    <recommendedName>
        <fullName evidence="12">Phytocyanin domain-containing protein</fullName>
    </recommendedName>
</protein>
<accession>A0A8X8X115</accession>
<comment type="caution">
    <text evidence="13">The sequence shown here is derived from an EMBL/GenBank/DDBJ whole genome shotgun (WGS) entry which is preliminary data.</text>
</comment>
<evidence type="ECO:0000313" key="14">
    <source>
        <dbReference type="Proteomes" id="UP000298416"/>
    </source>
</evidence>
<feature type="compositionally biased region" description="Pro residues" evidence="10">
    <location>
        <begin position="150"/>
        <end position="160"/>
    </location>
</feature>
<sequence length="226" mass="25148">MVVCATTLSLLLVFLFGFVVNLSLAHNHVYHVGEHDGWTLLPLGKYNHWAQKHRFQVNDDLVFKYQKGNDSVLVVGEDDYNKCNKKNPIHTLTNGYSKFKLTRSGPFFFISGHDQRCENGQKLTTVVSSGHHSPSSTAHSPSPSVKIPSHAPPLHPPSHSPSPAAHNDSLPLPHSPSPITPAHAPPPVNPSYRLSNVGRGKNKTWKSKENFIHQKRKMKKLLNKAE</sequence>
<feature type="region of interest" description="Disordered" evidence="10">
    <location>
        <begin position="125"/>
        <end position="226"/>
    </location>
</feature>
<dbReference type="EMBL" id="PNBA02000012">
    <property type="protein sequence ID" value="KAG6404886.1"/>
    <property type="molecule type" value="Genomic_DNA"/>
</dbReference>
<evidence type="ECO:0000259" key="12">
    <source>
        <dbReference type="PROSITE" id="PS51485"/>
    </source>
</evidence>
<comment type="similarity">
    <text evidence="9">Belongs to the early nodulin-like (ENODL) family.</text>
</comment>
<dbReference type="Proteomes" id="UP000298416">
    <property type="component" value="Unassembled WGS sequence"/>
</dbReference>
<comment type="subcellular location">
    <subcellularLocation>
        <location evidence="1">Cell membrane</location>
        <topology evidence="1">Lipid-anchor</topology>
        <topology evidence="1">GPI-anchor</topology>
    </subcellularLocation>
</comment>
<keyword evidence="2" id="KW-1003">Cell membrane</keyword>
<evidence type="ECO:0000256" key="11">
    <source>
        <dbReference type="SAM" id="SignalP"/>
    </source>
</evidence>
<evidence type="ECO:0000256" key="6">
    <source>
        <dbReference type="ARBA" id="ARBA00023157"/>
    </source>
</evidence>
<feature type="signal peptide" evidence="11">
    <location>
        <begin position="1"/>
        <end position="25"/>
    </location>
</feature>
<dbReference type="InterPro" id="IPR003245">
    <property type="entry name" value="Phytocyanin_dom"/>
</dbReference>
<evidence type="ECO:0000256" key="9">
    <source>
        <dbReference type="ARBA" id="ARBA00035011"/>
    </source>
</evidence>
<feature type="compositionally biased region" description="Low complexity" evidence="10">
    <location>
        <begin position="125"/>
        <end position="149"/>
    </location>
</feature>
<evidence type="ECO:0000256" key="4">
    <source>
        <dbReference type="ARBA" id="ARBA00022729"/>
    </source>
</evidence>
<dbReference type="GO" id="GO:0009055">
    <property type="term" value="F:electron transfer activity"/>
    <property type="evidence" value="ECO:0007669"/>
    <property type="project" value="InterPro"/>
</dbReference>
<dbReference type="InterPro" id="IPR039391">
    <property type="entry name" value="Phytocyanin-like"/>
</dbReference>
<evidence type="ECO:0000256" key="3">
    <source>
        <dbReference type="ARBA" id="ARBA00022622"/>
    </source>
</evidence>
<keyword evidence="6" id="KW-1015">Disulfide bond</keyword>
<dbReference type="PANTHER" id="PTHR33021:SF185">
    <property type="entry name" value="EARLY NODULIN-LIKE PROTEIN 3-RELATED"/>
    <property type="match status" value="1"/>
</dbReference>
<feature type="compositionally biased region" description="Basic residues" evidence="10">
    <location>
        <begin position="213"/>
        <end position="226"/>
    </location>
</feature>
<feature type="chain" id="PRO_5036491968" description="Phytocyanin domain-containing protein" evidence="11">
    <location>
        <begin position="26"/>
        <end position="226"/>
    </location>
</feature>
<organism evidence="13">
    <name type="scientific">Salvia splendens</name>
    <name type="common">Scarlet sage</name>
    <dbReference type="NCBI Taxonomy" id="180675"/>
    <lineage>
        <taxon>Eukaryota</taxon>
        <taxon>Viridiplantae</taxon>
        <taxon>Streptophyta</taxon>
        <taxon>Embryophyta</taxon>
        <taxon>Tracheophyta</taxon>
        <taxon>Spermatophyta</taxon>
        <taxon>Magnoliopsida</taxon>
        <taxon>eudicotyledons</taxon>
        <taxon>Gunneridae</taxon>
        <taxon>Pentapetalae</taxon>
        <taxon>asterids</taxon>
        <taxon>lamiids</taxon>
        <taxon>Lamiales</taxon>
        <taxon>Lamiaceae</taxon>
        <taxon>Nepetoideae</taxon>
        <taxon>Mentheae</taxon>
        <taxon>Salviinae</taxon>
        <taxon>Salvia</taxon>
        <taxon>Salvia subgen. Calosphace</taxon>
        <taxon>core Calosphace</taxon>
    </lineage>
</organism>
<proteinExistence type="inferred from homology"/>
<evidence type="ECO:0000256" key="10">
    <source>
        <dbReference type="SAM" id="MobiDB-lite"/>
    </source>
</evidence>
<dbReference type="PANTHER" id="PTHR33021">
    <property type="entry name" value="BLUE COPPER PROTEIN"/>
    <property type="match status" value="1"/>
</dbReference>
<evidence type="ECO:0000256" key="1">
    <source>
        <dbReference type="ARBA" id="ARBA00004609"/>
    </source>
</evidence>
<evidence type="ECO:0000256" key="8">
    <source>
        <dbReference type="ARBA" id="ARBA00023288"/>
    </source>
</evidence>
<keyword evidence="4 11" id="KW-0732">Signal</keyword>
<reference evidence="13" key="1">
    <citation type="submission" date="2018-01" db="EMBL/GenBank/DDBJ databases">
        <authorList>
            <person name="Mao J.F."/>
        </authorList>
    </citation>
    <scope>NUCLEOTIDE SEQUENCE</scope>
    <source>
        <strain evidence="13">Huo1</strain>
        <tissue evidence="13">Leaf</tissue>
    </source>
</reference>
<keyword evidence="14" id="KW-1185">Reference proteome</keyword>
<feature type="compositionally biased region" description="Pro residues" evidence="10">
    <location>
        <begin position="173"/>
        <end position="189"/>
    </location>
</feature>
<gene>
    <name evidence="13" type="ORF">SASPL_132463</name>
</gene>
<evidence type="ECO:0000256" key="5">
    <source>
        <dbReference type="ARBA" id="ARBA00023136"/>
    </source>
</evidence>
<keyword evidence="8" id="KW-0449">Lipoprotein</keyword>
<keyword evidence="3" id="KW-0336">GPI-anchor</keyword>